<proteinExistence type="predicted"/>
<dbReference type="InterPro" id="IPR007712">
    <property type="entry name" value="RelE/ParE_toxin"/>
</dbReference>
<keyword evidence="3" id="KW-1185">Reference proteome</keyword>
<evidence type="ECO:0000256" key="1">
    <source>
        <dbReference type="ARBA" id="ARBA00022649"/>
    </source>
</evidence>
<keyword evidence="1" id="KW-1277">Toxin-antitoxin system</keyword>
<organism evidence="2 3">
    <name type="scientific">Dyadobacter fermentans</name>
    <dbReference type="NCBI Taxonomy" id="94254"/>
    <lineage>
        <taxon>Bacteria</taxon>
        <taxon>Pseudomonadati</taxon>
        <taxon>Bacteroidota</taxon>
        <taxon>Cytophagia</taxon>
        <taxon>Cytophagales</taxon>
        <taxon>Spirosomataceae</taxon>
        <taxon>Dyadobacter</taxon>
    </lineage>
</organism>
<reference evidence="2 3" key="1">
    <citation type="submission" date="2023-07" db="EMBL/GenBank/DDBJ databases">
        <title>Sorghum-associated microbial communities from plants grown in Nebraska, USA.</title>
        <authorList>
            <person name="Schachtman D."/>
        </authorList>
    </citation>
    <scope>NUCLEOTIDE SEQUENCE [LARGE SCALE GENOMIC DNA]</scope>
    <source>
        <strain evidence="2 3">BE57</strain>
    </source>
</reference>
<name>A0ABU1R7G8_9BACT</name>
<dbReference type="Pfam" id="PF05016">
    <property type="entry name" value="ParE_toxin"/>
    <property type="match status" value="1"/>
</dbReference>
<sequence>MAYEIEWTDPAKENFSEIVGYLFDTWGEASAEKFTAKLEASLAILEQFSFAGKQHDHIPAVHELVISKHHSLFYIVHDRKVMVINILNSARRRH</sequence>
<dbReference type="Gene3D" id="3.30.2310.20">
    <property type="entry name" value="RelE-like"/>
    <property type="match status" value="1"/>
</dbReference>
<evidence type="ECO:0000313" key="2">
    <source>
        <dbReference type="EMBL" id="MDR6809326.1"/>
    </source>
</evidence>
<gene>
    <name evidence="2" type="ORF">J2W84_006397</name>
</gene>
<dbReference type="EMBL" id="JAVDTI010000009">
    <property type="protein sequence ID" value="MDR6809326.1"/>
    <property type="molecule type" value="Genomic_DNA"/>
</dbReference>
<protein>
    <submittedName>
        <fullName evidence="2">Plasmid stabilization system protein ParE</fullName>
    </submittedName>
</protein>
<evidence type="ECO:0000313" key="3">
    <source>
        <dbReference type="Proteomes" id="UP001264980"/>
    </source>
</evidence>
<dbReference type="Proteomes" id="UP001264980">
    <property type="component" value="Unassembled WGS sequence"/>
</dbReference>
<dbReference type="InterPro" id="IPR035093">
    <property type="entry name" value="RelE/ParE_toxin_dom_sf"/>
</dbReference>
<dbReference type="RefSeq" id="WP_309992627.1">
    <property type="nucleotide sequence ID" value="NZ_JAVDTI010000009.1"/>
</dbReference>
<comment type="caution">
    <text evidence="2">The sequence shown here is derived from an EMBL/GenBank/DDBJ whole genome shotgun (WGS) entry which is preliminary data.</text>
</comment>
<accession>A0ABU1R7G8</accession>